<dbReference type="EMBL" id="CP144753">
    <property type="protein sequence ID" value="WVZ93710.1"/>
    <property type="molecule type" value="Genomic_DNA"/>
</dbReference>
<evidence type="ECO:0000313" key="2">
    <source>
        <dbReference type="Proteomes" id="UP001341281"/>
    </source>
</evidence>
<accession>A0AAQ3UNZ1</accession>
<keyword evidence="2" id="KW-1185">Reference proteome</keyword>
<protein>
    <submittedName>
        <fullName evidence="1">Uncharacterized protein</fullName>
    </submittedName>
</protein>
<name>A0AAQ3UNZ1_PASNO</name>
<organism evidence="1 2">
    <name type="scientific">Paspalum notatum var. saurae</name>
    <dbReference type="NCBI Taxonomy" id="547442"/>
    <lineage>
        <taxon>Eukaryota</taxon>
        <taxon>Viridiplantae</taxon>
        <taxon>Streptophyta</taxon>
        <taxon>Embryophyta</taxon>
        <taxon>Tracheophyta</taxon>
        <taxon>Spermatophyta</taxon>
        <taxon>Magnoliopsida</taxon>
        <taxon>Liliopsida</taxon>
        <taxon>Poales</taxon>
        <taxon>Poaceae</taxon>
        <taxon>PACMAD clade</taxon>
        <taxon>Panicoideae</taxon>
        <taxon>Andropogonodae</taxon>
        <taxon>Paspaleae</taxon>
        <taxon>Paspalinae</taxon>
        <taxon>Paspalum</taxon>
    </lineage>
</organism>
<dbReference type="Proteomes" id="UP001341281">
    <property type="component" value="Chromosome 09"/>
</dbReference>
<evidence type="ECO:0000313" key="1">
    <source>
        <dbReference type="EMBL" id="WVZ93710.1"/>
    </source>
</evidence>
<sequence>MVADALSCCEPTEGAVSALSGPTFQFYDDLRAQNTQDHEWQRRRDQIADGTLGQPWSIIDDLIRHSHRVFVPASSTLLPVVLNLAHAAGHGGIQKTLQLLHTDFFVSKDQACYG</sequence>
<dbReference type="AlphaFoldDB" id="A0AAQ3UNZ1"/>
<proteinExistence type="predicted"/>
<gene>
    <name evidence="1" type="ORF">U9M48_039670</name>
</gene>
<reference evidence="1 2" key="1">
    <citation type="submission" date="2024-02" db="EMBL/GenBank/DDBJ databases">
        <title>High-quality chromosome-scale genome assembly of Pensacola bahiagrass (Paspalum notatum Flugge var. saurae).</title>
        <authorList>
            <person name="Vega J.M."/>
            <person name="Podio M."/>
            <person name="Orjuela J."/>
            <person name="Siena L.A."/>
            <person name="Pessino S.C."/>
            <person name="Combes M.C."/>
            <person name="Mariac C."/>
            <person name="Albertini E."/>
            <person name="Pupilli F."/>
            <person name="Ortiz J.P.A."/>
            <person name="Leblanc O."/>
        </authorList>
    </citation>
    <scope>NUCLEOTIDE SEQUENCE [LARGE SCALE GENOMIC DNA]</scope>
    <source>
        <strain evidence="1">R1</strain>
        <tissue evidence="1">Leaf</tissue>
    </source>
</reference>